<dbReference type="AlphaFoldDB" id="C4IZK7"/>
<accession>C4IZK7</accession>
<reference evidence="2" key="1">
    <citation type="journal article" date="2009" name="PLoS Genet.">
        <title>Sequencing, mapping, and analysis of 27,455 maize full-length cDNAs.</title>
        <authorList>
            <person name="Soderlund C."/>
            <person name="Descour A."/>
            <person name="Kudrna D."/>
            <person name="Bomhoff M."/>
            <person name="Boyd L."/>
            <person name="Currie J."/>
            <person name="Angelova A."/>
            <person name="Collura K."/>
            <person name="Wissotski M."/>
            <person name="Ashley E."/>
            <person name="Morrow D."/>
            <person name="Fernandes J."/>
            <person name="Walbot V."/>
            <person name="Yu Y."/>
        </authorList>
    </citation>
    <scope>NUCLEOTIDE SEQUENCE</scope>
    <source>
        <strain evidence="2">B73</strain>
    </source>
</reference>
<reference evidence="2" key="2">
    <citation type="submission" date="2012-06" db="EMBL/GenBank/DDBJ databases">
        <authorList>
            <person name="Yu Y."/>
            <person name="Currie J."/>
            <person name="Lomeli R."/>
            <person name="Angelova A."/>
            <person name="Collura K."/>
            <person name="Wissotski M."/>
            <person name="Campos D."/>
            <person name="Kudrna D."/>
            <person name="Golser W."/>
            <person name="Ashely E."/>
            <person name="Descour A."/>
            <person name="Fernandes J."/>
            <person name="Soderlund C."/>
            <person name="Walbot V."/>
        </authorList>
    </citation>
    <scope>NUCLEOTIDE SEQUENCE</scope>
    <source>
        <strain evidence="2">B73</strain>
    </source>
</reference>
<sequence>MKQAAMGSEEHTTDARRRTWLAGWSPVVSLSRRPESGAECMRAPGLARRRSKSSSASGVVQAAVAAAFPPQRLVVGVAREAGRHRHRVVVDVGGAGAAAEPGHGGHLDGHAGVAGAAPVAAARRRRPQPRLVLRQVLLLRLTEMRHATRCQSQSLSGLRRRGETSRTYVPEKGKTSRCGRWSQRREGRRGTRPR</sequence>
<organism evidence="2">
    <name type="scientific">Zea mays</name>
    <name type="common">Maize</name>
    <dbReference type="NCBI Taxonomy" id="4577"/>
    <lineage>
        <taxon>Eukaryota</taxon>
        <taxon>Viridiplantae</taxon>
        <taxon>Streptophyta</taxon>
        <taxon>Embryophyta</taxon>
        <taxon>Tracheophyta</taxon>
        <taxon>Spermatophyta</taxon>
        <taxon>Magnoliopsida</taxon>
        <taxon>Liliopsida</taxon>
        <taxon>Poales</taxon>
        <taxon>Poaceae</taxon>
        <taxon>PACMAD clade</taxon>
        <taxon>Panicoideae</taxon>
        <taxon>Andropogonodae</taxon>
        <taxon>Andropogoneae</taxon>
        <taxon>Tripsacinae</taxon>
        <taxon>Zea</taxon>
    </lineage>
</organism>
<feature type="compositionally biased region" description="Basic and acidic residues" evidence="1">
    <location>
        <begin position="183"/>
        <end position="194"/>
    </location>
</feature>
<proteinExistence type="evidence at transcript level"/>
<evidence type="ECO:0000256" key="1">
    <source>
        <dbReference type="SAM" id="MobiDB-lite"/>
    </source>
</evidence>
<name>C4IZK7_MAIZE</name>
<evidence type="ECO:0000313" key="2">
    <source>
        <dbReference type="EMBL" id="ACR34357.1"/>
    </source>
</evidence>
<dbReference type="EMBL" id="BT084004">
    <property type="protein sequence ID" value="ACR34357.1"/>
    <property type="molecule type" value="mRNA"/>
</dbReference>
<feature type="compositionally biased region" description="Basic and acidic residues" evidence="1">
    <location>
        <begin position="160"/>
        <end position="174"/>
    </location>
</feature>
<feature type="region of interest" description="Disordered" evidence="1">
    <location>
        <begin position="149"/>
        <end position="194"/>
    </location>
</feature>
<protein>
    <submittedName>
        <fullName evidence="2">Uncharacterized protein</fullName>
    </submittedName>
</protein>